<dbReference type="Proteomes" id="UP001183794">
    <property type="component" value="Unassembled WGS sequence"/>
</dbReference>
<name>A0ABU2AYD6_9MICC</name>
<evidence type="ECO:0000313" key="2">
    <source>
        <dbReference type="Proteomes" id="UP001183794"/>
    </source>
</evidence>
<gene>
    <name evidence="1" type="ORF">J2S62_000613</name>
</gene>
<comment type="caution">
    <text evidence="1">The sequence shown here is derived from an EMBL/GenBank/DDBJ whole genome shotgun (WGS) entry which is preliminary data.</text>
</comment>
<dbReference type="EMBL" id="JAVDYJ010000001">
    <property type="protein sequence ID" value="MDR7346356.1"/>
    <property type="molecule type" value="Genomic_DNA"/>
</dbReference>
<dbReference type="RefSeq" id="WP_310171262.1">
    <property type="nucleotide sequence ID" value="NZ_BAABHE010000002.1"/>
</dbReference>
<protein>
    <submittedName>
        <fullName evidence="1">Uncharacterized protein</fullName>
    </submittedName>
</protein>
<evidence type="ECO:0000313" key="1">
    <source>
        <dbReference type="EMBL" id="MDR7346356.1"/>
    </source>
</evidence>
<proteinExistence type="predicted"/>
<reference evidence="1 2" key="1">
    <citation type="submission" date="2023-07" db="EMBL/GenBank/DDBJ databases">
        <title>Sequencing the genomes of 1000 actinobacteria strains.</title>
        <authorList>
            <person name="Klenk H.-P."/>
        </authorList>
    </citation>
    <scope>NUCLEOTIDE SEQUENCE [LARGE SCALE GENOMIC DNA]</scope>
    <source>
        <strain evidence="1 2">DSM 22966</strain>
    </source>
</reference>
<keyword evidence="2" id="KW-1185">Reference proteome</keyword>
<organism evidence="1 2">
    <name type="scientific">Enteractinococcus fodinae</name>
    <dbReference type="NCBI Taxonomy" id="684663"/>
    <lineage>
        <taxon>Bacteria</taxon>
        <taxon>Bacillati</taxon>
        <taxon>Actinomycetota</taxon>
        <taxon>Actinomycetes</taxon>
        <taxon>Micrococcales</taxon>
        <taxon>Micrococcaceae</taxon>
    </lineage>
</organism>
<sequence length="162" mass="18558">MMYLITFNKIIYTTPMSVGQFLVSREDGDAFEQMTLTEPEVHIDIDDVLQPALRNGFRHPEGLLVDESLVDIMTAPQRLEMAAQAQSALESQLEELHTDPIPVTDATHAHQVDQLSRKARLDHEEALRWAQNTRNELLERPVDDELQRHWEQRPTGSSAHSH</sequence>
<accession>A0ABU2AYD6</accession>